<evidence type="ECO:0000256" key="1">
    <source>
        <dbReference type="ARBA" id="ARBA00006328"/>
    </source>
</evidence>
<sequence length="331" mass="36224">MAPVTKTVVVYGATGAQGGSVARSLLQSTAGFHVRALTRNPSSPQAQELARLGAEVVKADGFNHDEMRNALDGAWGFWLNTHHHDPVFPTPDGIDDTIFGKNLISLAAKVGVKVLIYSTCESASEHSHGKVAVKGMDEKNKVFKYGVDQPEFEAVIGAFPGWYMENFVSPEYAACFGGFPLNEDEEGYLTFTSPRLGGPGEVPWIAVAEDFGDQIHGLFLDPAPYHGRTVQLFSDAVPLEVVAQTFTEVTGKKARYVPQASPSDFPTHGLGVLEELRDVFSFTQYMNGNFFGHPNDLKDSRALKRAAQVAKGQKETDLFTVREYFEKHFSS</sequence>
<organism evidence="5 6">
    <name type="scientific">Aspergillus brasiliensis (strain CBS 101740 / IMI 381727 / IBT 21946)</name>
    <dbReference type="NCBI Taxonomy" id="767769"/>
    <lineage>
        <taxon>Eukaryota</taxon>
        <taxon>Fungi</taxon>
        <taxon>Dikarya</taxon>
        <taxon>Ascomycota</taxon>
        <taxon>Pezizomycotina</taxon>
        <taxon>Eurotiomycetes</taxon>
        <taxon>Eurotiomycetidae</taxon>
        <taxon>Eurotiales</taxon>
        <taxon>Aspergillaceae</taxon>
        <taxon>Aspergillus</taxon>
        <taxon>Aspergillus subgen. Circumdati</taxon>
    </lineage>
</organism>
<dbReference type="PANTHER" id="PTHR42748">
    <property type="entry name" value="NITROGEN METABOLITE REPRESSION PROTEIN NMRA FAMILY MEMBER"/>
    <property type="match status" value="1"/>
</dbReference>
<dbReference type="SUPFAM" id="SSF51735">
    <property type="entry name" value="NAD(P)-binding Rossmann-fold domains"/>
    <property type="match status" value="1"/>
</dbReference>
<keyword evidence="6" id="KW-1185">Reference proteome</keyword>
<evidence type="ECO:0000313" key="6">
    <source>
        <dbReference type="Proteomes" id="UP000184499"/>
    </source>
</evidence>
<evidence type="ECO:0000256" key="3">
    <source>
        <dbReference type="ARBA" id="ARBA00023002"/>
    </source>
</evidence>
<dbReference type="CDD" id="cd05251">
    <property type="entry name" value="NmrA_like_SDR_a"/>
    <property type="match status" value="1"/>
</dbReference>
<feature type="domain" description="NmrA-like" evidence="4">
    <location>
        <begin position="5"/>
        <end position="286"/>
    </location>
</feature>
<protein>
    <recommendedName>
        <fullName evidence="4">NmrA-like domain-containing protein</fullName>
    </recommendedName>
</protein>
<dbReference type="InterPro" id="IPR051164">
    <property type="entry name" value="NmrA-like_oxidored"/>
</dbReference>
<comment type="similarity">
    <text evidence="1">Belongs to the NmrA-type oxidoreductase family.</text>
</comment>
<dbReference type="PANTHER" id="PTHR42748:SF30">
    <property type="entry name" value="NMRA-LIKE DOMAIN-CONTAINING PROTEIN"/>
    <property type="match status" value="1"/>
</dbReference>
<dbReference type="GeneID" id="93571176"/>
<dbReference type="OrthoDB" id="300709at2759"/>
<evidence type="ECO:0000256" key="2">
    <source>
        <dbReference type="ARBA" id="ARBA00022857"/>
    </source>
</evidence>
<reference evidence="6" key="1">
    <citation type="journal article" date="2017" name="Genome Biol.">
        <title>Comparative genomics reveals high biological diversity and specific adaptations in the industrially and medically important fungal genus Aspergillus.</title>
        <authorList>
            <person name="de Vries R.P."/>
            <person name="Riley R."/>
            <person name="Wiebenga A."/>
            <person name="Aguilar-Osorio G."/>
            <person name="Amillis S."/>
            <person name="Uchima C.A."/>
            <person name="Anderluh G."/>
            <person name="Asadollahi M."/>
            <person name="Askin M."/>
            <person name="Barry K."/>
            <person name="Battaglia E."/>
            <person name="Bayram O."/>
            <person name="Benocci T."/>
            <person name="Braus-Stromeyer S.A."/>
            <person name="Caldana C."/>
            <person name="Canovas D."/>
            <person name="Cerqueira G.C."/>
            <person name="Chen F."/>
            <person name="Chen W."/>
            <person name="Choi C."/>
            <person name="Clum A."/>
            <person name="Dos Santos R.A."/>
            <person name="Damasio A.R."/>
            <person name="Diallinas G."/>
            <person name="Emri T."/>
            <person name="Fekete E."/>
            <person name="Flipphi M."/>
            <person name="Freyberg S."/>
            <person name="Gallo A."/>
            <person name="Gournas C."/>
            <person name="Habgood R."/>
            <person name="Hainaut M."/>
            <person name="Harispe M.L."/>
            <person name="Henrissat B."/>
            <person name="Hilden K.S."/>
            <person name="Hope R."/>
            <person name="Hossain A."/>
            <person name="Karabika E."/>
            <person name="Karaffa L."/>
            <person name="Karanyi Z."/>
            <person name="Krasevec N."/>
            <person name="Kuo A."/>
            <person name="Kusch H."/>
            <person name="LaButti K."/>
            <person name="Lagendijk E.L."/>
            <person name="Lapidus A."/>
            <person name="Levasseur A."/>
            <person name="Lindquist E."/>
            <person name="Lipzen A."/>
            <person name="Logrieco A.F."/>
            <person name="MacCabe A."/>
            <person name="Maekelae M.R."/>
            <person name="Malavazi I."/>
            <person name="Melin P."/>
            <person name="Meyer V."/>
            <person name="Mielnichuk N."/>
            <person name="Miskei M."/>
            <person name="Molnar A.P."/>
            <person name="Mule G."/>
            <person name="Ngan C.Y."/>
            <person name="Orejas M."/>
            <person name="Orosz E."/>
            <person name="Ouedraogo J.P."/>
            <person name="Overkamp K.M."/>
            <person name="Park H.-S."/>
            <person name="Perrone G."/>
            <person name="Piumi F."/>
            <person name="Punt P.J."/>
            <person name="Ram A.F."/>
            <person name="Ramon A."/>
            <person name="Rauscher S."/>
            <person name="Record E."/>
            <person name="Riano-Pachon D.M."/>
            <person name="Robert V."/>
            <person name="Roehrig J."/>
            <person name="Ruller R."/>
            <person name="Salamov A."/>
            <person name="Salih N.S."/>
            <person name="Samson R.A."/>
            <person name="Sandor E."/>
            <person name="Sanguinetti M."/>
            <person name="Schuetze T."/>
            <person name="Sepcic K."/>
            <person name="Shelest E."/>
            <person name="Sherlock G."/>
            <person name="Sophianopoulou V."/>
            <person name="Squina F.M."/>
            <person name="Sun H."/>
            <person name="Susca A."/>
            <person name="Todd R.B."/>
            <person name="Tsang A."/>
            <person name="Unkles S.E."/>
            <person name="van de Wiele N."/>
            <person name="van Rossen-Uffink D."/>
            <person name="Oliveira J.V."/>
            <person name="Vesth T.C."/>
            <person name="Visser J."/>
            <person name="Yu J.-H."/>
            <person name="Zhou M."/>
            <person name="Andersen M.R."/>
            <person name="Archer D.B."/>
            <person name="Baker S.E."/>
            <person name="Benoit I."/>
            <person name="Brakhage A.A."/>
            <person name="Braus G.H."/>
            <person name="Fischer R."/>
            <person name="Frisvad J.C."/>
            <person name="Goldman G.H."/>
            <person name="Houbraken J."/>
            <person name="Oakley B."/>
            <person name="Pocsi I."/>
            <person name="Scazzocchio C."/>
            <person name="Seiboth B."/>
            <person name="vanKuyk P.A."/>
            <person name="Wortman J."/>
            <person name="Dyer P.S."/>
            <person name="Grigoriev I.V."/>
        </authorList>
    </citation>
    <scope>NUCLEOTIDE SEQUENCE [LARGE SCALE GENOMIC DNA]</scope>
    <source>
        <strain evidence="6">CBS 101740 / IMI 381727 / IBT 21946</strain>
    </source>
</reference>
<dbReference type="Gene3D" id="3.40.50.720">
    <property type="entry name" value="NAD(P)-binding Rossmann-like Domain"/>
    <property type="match status" value="1"/>
</dbReference>
<dbReference type="Proteomes" id="UP000184499">
    <property type="component" value="Unassembled WGS sequence"/>
</dbReference>
<dbReference type="GO" id="GO:0016491">
    <property type="term" value="F:oxidoreductase activity"/>
    <property type="evidence" value="ECO:0007669"/>
    <property type="project" value="UniProtKB-KW"/>
</dbReference>
<name>A0A1L9U7E2_ASPBC</name>
<dbReference type="EMBL" id="KV878693">
    <property type="protein sequence ID" value="OJJ67585.1"/>
    <property type="molecule type" value="Genomic_DNA"/>
</dbReference>
<dbReference type="RefSeq" id="XP_067474834.1">
    <property type="nucleotide sequence ID" value="XM_067618688.1"/>
</dbReference>
<dbReference type="Pfam" id="PF05368">
    <property type="entry name" value="NmrA"/>
    <property type="match status" value="1"/>
</dbReference>
<dbReference type="InterPro" id="IPR036291">
    <property type="entry name" value="NAD(P)-bd_dom_sf"/>
</dbReference>
<dbReference type="AlphaFoldDB" id="A0A1L9U7E2"/>
<proteinExistence type="inferred from homology"/>
<accession>A0A1L9U7E2</accession>
<dbReference type="GO" id="GO:0005634">
    <property type="term" value="C:nucleus"/>
    <property type="evidence" value="ECO:0007669"/>
    <property type="project" value="TreeGrafter"/>
</dbReference>
<dbReference type="STRING" id="767769.A0A1L9U7E2"/>
<dbReference type="Gene3D" id="3.90.25.10">
    <property type="entry name" value="UDP-galactose 4-epimerase, domain 1"/>
    <property type="match status" value="1"/>
</dbReference>
<dbReference type="InterPro" id="IPR008030">
    <property type="entry name" value="NmrA-like"/>
</dbReference>
<gene>
    <name evidence="5" type="ORF">ASPBRDRAFT_135301</name>
</gene>
<evidence type="ECO:0000259" key="4">
    <source>
        <dbReference type="Pfam" id="PF05368"/>
    </source>
</evidence>
<keyword evidence="2" id="KW-0521">NADP</keyword>
<keyword evidence="3" id="KW-0560">Oxidoreductase</keyword>
<dbReference type="VEuPathDB" id="FungiDB:ASPBRDRAFT_135301"/>
<evidence type="ECO:0000313" key="5">
    <source>
        <dbReference type="EMBL" id="OJJ67585.1"/>
    </source>
</evidence>